<sequence>MPVKKQATSICRNIFIDNTIKHDIIKYNIIKEWGWTMKKILLTIVIAMTMISLTACGNAVDNTKKAVETYNEAVKTYNEQAGEYITASQATVDANEELNSAMTAAQEVINKGEEPFDEETLATLKAAISTASEKQIADPELLPVYEEVTVDENASKEDLKAMKEKAESDTKAIQEVAVPDEIPEVPNYSENITAINEAKKAYEDSIQGLKQITAPTDDFVMDRLKNIETIAEMAPVTEDHDPNGQLNKQGGYIGCIYFRDTQVDRSKLYIEKDNVIDIGTDGGGAIEVYTTKEEATSRSDYLGTFDSTGFASGSHYVYGTLVIRTSNYLNGTQQKELTQKILDELIKVK</sequence>
<keyword evidence="2" id="KW-1185">Reference proteome</keyword>
<comment type="caution">
    <text evidence="1">The sequence shown here is derived from an EMBL/GenBank/DDBJ whole genome shotgun (WGS) entry which is preliminary data.</text>
</comment>
<protein>
    <recommendedName>
        <fullName evidence="3">EbhA</fullName>
    </recommendedName>
</protein>
<evidence type="ECO:0000313" key="1">
    <source>
        <dbReference type="EMBL" id="MEQ2364523.1"/>
    </source>
</evidence>
<name>A0ABV1B276_9FIRM</name>
<dbReference type="Proteomes" id="UP001469749">
    <property type="component" value="Unassembled WGS sequence"/>
</dbReference>
<evidence type="ECO:0008006" key="3">
    <source>
        <dbReference type="Google" id="ProtNLM"/>
    </source>
</evidence>
<dbReference type="EMBL" id="JBBMEK010000044">
    <property type="protein sequence ID" value="MEQ2364523.1"/>
    <property type="molecule type" value="Genomic_DNA"/>
</dbReference>
<reference evidence="1 2" key="1">
    <citation type="submission" date="2024-03" db="EMBL/GenBank/DDBJ databases">
        <title>Human intestinal bacterial collection.</title>
        <authorList>
            <person name="Pauvert C."/>
            <person name="Hitch T.C.A."/>
            <person name="Clavel T."/>
        </authorList>
    </citation>
    <scope>NUCLEOTIDE SEQUENCE [LARGE SCALE GENOMIC DNA]</scope>
    <source>
        <strain evidence="1 2">CLA-AA-H190</strain>
    </source>
</reference>
<accession>A0ABV1B276</accession>
<evidence type="ECO:0000313" key="2">
    <source>
        <dbReference type="Proteomes" id="UP001469749"/>
    </source>
</evidence>
<proteinExistence type="predicted"/>
<gene>
    <name evidence="1" type="ORF">WMO25_05350</name>
</gene>
<organism evidence="1 2">
    <name type="scientific">Coprococcus intestinihominis</name>
    <dbReference type="NCBI Taxonomy" id="3133154"/>
    <lineage>
        <taxon>Bacteria</taxon>
        <taxon>Bacillati</taxon>
        <taxon>Bacillota</taxon>
        <taxon>Clostridia</taxon>
        <taxon>Lachnospirales</taxon>
        <taxon>Lachnospiraceae</taxon>
        <taxon>Coprococcus</taxon>
    </lineage>
</organism>